<sequence length="72" mass="7950">MEDYGKYRCIANNTIGRSQSEVAVLKRDHKDGEETSTSQMTTIAVLCALVAALICLITVLVKHRLRNGDEQA</sequence>
<protein>
    <recommendedName>
        <fullName evidence="4">Immunoglobulin I-set domain-containing protein</fullName>
    </recommendedName>
</protein>
<feature type="transmembrane region" description="Helical" evidence="1">
    <location>
        <begin position="40"/>
        <end position="61"/>
    </location>
</feature>
<accession>A0A3M6T9Q1</accession>
<proteinExistence type="predicted"/>
<evidence type="ECO:0008006" key="4">
    <source>
        <dbReference type="Google" id="ProtNLM"/>
    </source>
</evidence>
<reference evidence="2 3" key="1">
    <citation type="journal article" date="2018" name="Sci. Rep.">
        <title>Comparative analysis of the Pocillopora damicornis genome highlights role of immune system in coral evolution.</title>
        <authorList>
            <person name="Cunning R."/>
            <person name="Bay R.A."/>
            <person name="Gillette P."/>
            <person name="Baker A.C."/>
            <person name="Traylor-Knowles N."/>
        </authorList>
    </citation>
    <scope>NUCLEOTIDE SEQUENCE [LARGE SCALE GENOMIC DNA]</scope>
    <source>
        <strain evidence="2">RSMAS</strain>
        <tissue evidence="2">Whole animal</tissue>
    </source>
</reference>
<dbReference type="AlphaFoldDB" id="A0A3M6T9Q1"/>
<gene>
    <name evidence="2" type="ORF">pdam_00012289</name>
</gene>
<dbReference type="Proteomes" id="UP000275408">
    <property type="component" value="Unassembled WGS sequence"/>
</dbReference>
<keyword evidence="1" id="KW-0812">Transmembrane</keyword>
<keyword evidence="3" id="KW-1185">Reference proteome</keyword>
<comment type="caution">
    <text evidence="2">The sequence shown here is derived from an EMBL/GenBank/DDBJ whole genome shotgun (WGS) entry which is preliminary data.</text>
</comment>
<organism evidence="2 3">
    <name type="scientific">Pocillopora damicornis</name>
    <name type="common">Cauliflower coral</name>
    <name type="synonym">Millepora damicornis</name>
    <dbReference type="NCBI Taxonomy" id="46731"/>
    <lineage>
        <taxon>Eukaryota</taxon>
        <taxon>Metazoa</taxon>
        <taxon>Cnidaria</taxon>
        <taxon>Anthozoa</taxon>
        <taxon>Hexacorallia</taxon>
        <taxon>Scleractinia</taxon>
        <taxon>Astrocoeniina</taxon>
        <taxon>Pocilloporidae</taxon>
        <taxon>Pocillopora</taxon>
    </lineage>
</organism>
<evidence type="ECO:0000313" key="2">
    <source>
        <dbReference type="EMBL" id="RMX38004.1"/>
    </source>
</evidence>
<keyword evidence="1" id="KW-1133">Transmembrane helix</keyword>
<dbReference type="EMBL" id="RCHS01004059">
    <property type="protein sequence ID" value="RMX38004.1"/>
    <property type="molecule type" value="Genomic_DNA"/>
</dbReference>
<keyword evidence="1" id="KW-0472">Membrane</keyword>
<name>A0A3M6T9Q1_POCDA</name>
<evidence type="ECO:0000313" key="3">
    <source>
        <dbReference type="Proteomes" id="UP000275408"/>
    </source>
</evidence>
<evidence type="ECO:0000256" key="1">
    <source>
        <dbReference type="SAM" id="Phobius"/>
    </source>
</evidence>